<name>A0A0G0PKQ1_9BACT</name>
<dbReference type="EMBL" id="LBXL01000042">
    <property type="protein sequence ID" value="KKR28774.1"/>
    <property type="molecule type" value="Genomic_DNA"/>
</dbReference>
<dbReference type="AlphaFoldDB" id="A0A0G0PKQ1"/>
<reference evidence="3 4" key="1">
    <citation type="journal article" date="2015" name="Nature">
        <title>rRNA introns, odd ribosomes, and small enigmatic genomes across a large radiation of phyla.</title>
        <authorList>
            <person name="Brown C.T."/>
            <person name="Hug L.A."/>
            <person name="Thomas B.C."/>
            <person name="Sharon I."/>
            <person name="Castelle C.J."/>
            <person name="Singh A."/>
            <person name="Wilkins M.J."/>
            <person name="Williams K.H."/>
            <person name="Banfield J.F."/>
        </authorList>
    </citation>
    <scope>NUCLEOTIDE SEQUENCE [LARGE SCALE GENOMIC DNA]</scope>
</reference>
<evidence type="ECO:0000313" key="4">
    <source>
        <dbReference type="Proteomes" id="UP000034793"/>
    </source>
</evidence>
<feature type="signal peptide" evidence="2">
    <location>
        <begin position="1"/>
        <end position="25"/>
    </location>
</feature>
<feature type="compositionally biased region" description="Low complexity" evidence="1">
    <location>
        <begin position="315"/>
        <end position="334"/>
    </location>
</feature>
<feature type="chain" id="PRO_5002533884" evidence="2">
    <location>
        <begin position="26"/>
        <end position="379"/>
    </location>
</feature>
<protein>
    <submittedName>
        <fullName evidence="3">Uncharacterized protein</fullName>
    </submittedName>
</protein>
<accession>A0A0G0PKQ1</accession>
<gene>
    <name evidence="3" type="ORF">UT61_C0042G0009</name>
</gene>
<feature type="region of interest" description="Disordered" evidence="1">
    <location>
        <begin position="297"/>
        <end position="341"/>
    </location>
</feature>
<comment type="caution">
    <text evidence="3">The sequence shown here is derived from an EMBL/GenBank/DDBJ whole genome shotgun (WGS) entry which is preliminary data.</text>
</comment>
<proteinExistence type="predicted"/>
<organism evidence="3 4">
    <name type="scientific">Candidatus Woesebacteria bacterium GW2011_GWA1_39_8</name>
    <dbReference type="NCBI Taxonomy" id="1618552"/>
    <lineage>
        <taxon>Bacteria</taxon>
        <taxon>Candidatus Woeseibacteriota</taxon>
    </lineage>
</organism>
<evidence type="ECO:0000256" key="2">
    <source>
        <dbReference type="SAM" id="SignalP"/>
    </source>
</evidence>
<sequence>MSVRQVKTFFTSFISTFLIVSVAFASNVAAIEVTITDNGSGSSNTVEVHQESTTTVEQNSSAEVVNAVAASSDTGSNTIATNTASNETIATGNVVENVSVANTLNSAKTELDCCAGDPSSITVSGNGTGTENQVTINDTSQVQITQNQGAKVANTISGVANTGQNSIIGSTGNANIKTGNIYASSQTTNSVNMSSINAPAAGSGVNYSVAVANNASLSNNSVVINSHSNTILYTDYSAYITNDENWDLNTGKNSIVGNSGNSTIETGDILFNLAIINDPINSGSITFNCCDITDPQDPIDNNGDLEAPPVGDGSGLSTTNSSSSGGSSSSDGSSAPGILGLSDTSSPQAKDLIFFAGLVMLAFGAKIIGEEHLKGTSFN</sequence>
<keyword evidence="2" id="KW-0732">Signal</keyword>
<dbReference type="Proteomes" id="UP000034793">
    <property type="component" value="Unassembled WGS sequence"/>
</dbReference>
<evidence type="ECO:0000313" key="3">
    <source>
        <dbReference type="EMBL" id="KKR28774.1"/>
    </source>
</evidence>
<evidence type="ECO:0000256" key="1">
    <source>
        <dbReference type="SAM" id="MobiDB-lite"/>
    </source>
</evidence>